<feature type="transmembrane region" description="Helical" evidence="12">
    <location>
        <begin position="116"/>
        <end position="134"/>
    </location>
</feature>
<feature type="transmembrane region" description="Helical" evidence="12">
    <location>
        <begin position="201"/>
        <end position="224"/>
    </location>
</feature>
<evidence type="ECO:0000313" key="13">
    <source>
        <dbReference type="EMBL" id="KPV50140.1"/>
    </source>
</evidence>
<dbReference type="InterPro" id="IPR035908">
    <property type="entry name" value="F0_ATP_A_sf"/>
</dbReference>
<evidence type="ECO:0000256" key="7">
    <source>
        <dbReference type="ARBA" id="ARBA00022989"/>
    </source>
</evidence>
<dbReference type="GO" id="GO:0045259">
    <property type="term" value="C:proton-transporting ATP synthase complex"/>
    <property type="evidence" value="ECO:0007669"/>
    <property type="project" value="UniProtKB-KW"/>
</dbReference>
<dbReference type="PANTHER" id="PTHR42823">
    <property type="entry name" value="ATP SYNTHASE SUBUNIT A, CHLOROPLASTIC"/>
    <property type="match status" value="1"/>
</dbReference>
<evidence type="ECO:0000256" key="5">
    <source>
        <dbReference type="ARBA" id="ARBA00022692"/>
    </source>
</evidence>
<dbReference type="PROSITE" id="PS00449">
    <property type="entry name" value="ATPASE_A"/>
    <property type="match status" value="1"/>
</dbReference>
<protein>
    <recommendedName>
        <fullName evidence="11">ATP synthase subunit a</fullName>
    </recommendedName>
</protein>
<feature type="transmembrane region" description="Helical" evidence="12">
    <location>
        <begin position="287"/>
        <end position="312"/>
    </location>
</feature>
<dbReference type="CDD" id="cd00310">
    <property type="entry name" value="ATP-synt_Fo_a_6"/>
    <property type="match status" value="1"/>
</dbReference>
<dbReference type="Pfam" id="PF00119">
    <property type="entry name" value="ATP-synt_A"/>
    <property type="match status" value="1"/>
</dbReference>
<evidence type="ECO:0000256" key="9">
    <source>
        <dbReference type="ARBA" id="ARBA00023136"/>
    </source>
</evidence>
<feature type="transmembrane region" description="Helical" evidence="12">
    <location>
        <begin position="262"/>
        <end position="280"/>
    </location>
</feature>
<dbReference type="GO" id="GO:0046933">
    <property type="term" value="F:proton-transporting ATP synthase activity, rotational mechanism"/>
    <property type="evidence" value="ECO:0007669"/>
    <property type="project" value="TreeGrafter"/>
</dbReference>
<gene>
    <name evidence="13" type="ORF">SE17_28685</name>
</gene>
<dbReference type="NCBIfam" id="TIGR01131">
    <property type="entry name" value="ATP_synt_6_or_A"/>
    <property type="match status" value="1"/>
</dbReference>
<evidence type="ECO:0000313" key="14">
    <source>
        <dbReference type="Proteomes" id="UP000050509"/>
    </source>
</evidence>
<evidence type="ECO:0000256" key="11">
    <source>
        <dbReference type="RuleBase" id="RU000483"/>
    </source>
</evidence>
<keyword evidence="7 12" id="KW-1133">Transmembrane helix</keyword>
<evidence type="ECO:0000256" key="10">
    <source>
        <dbReference type="ARBA" id="ARBA00023310"/>
    </source>
</evidence>
<dbReference type="InterPro" id="IPR045082">
    <property type="entry name" value="ATP_syn_F0_a_bact/chloroplast"/>
</dbReference>
<comment type="function">
    <text evidence="11">Key component of the proton channel; it plays a direct role in the translocation of protons across the membrane.</text>
</comment>
<dbReference type="EMBL" id="LJCR01001560">
    <property type="protein sequence ID" value="KPV50140.1"/>
    <property type="molecule type" value="Genomic_DNA"/>
</dbReference>
<dbReference type="Gene3D" id="1.20.120.220">
    <property type="entry name" value="ATP synthase, F0 complex, subunit A"/>
    <property type="match status" value="1"/>
</dbReference>
<evidence type="ECO:0000256" key="2">
    <source>
        <dbReference type="ARBA" id="ARBA00006810"/>
    </source>
</evidence>
<dbReference type="InterPro" id="IPR023011">
    <property type="entry name" value="ATP_synth_F0_asu_AS"/>
</dbReference>
<evidence type="ECO:0000256" key="1">
    <source>
        <dbReference type="ARBA" id="ARBA00004141"/>
    </source>
</evidence>
<dbReference type="HAMAP" id="MF_01393">
    <property type="entry name" value="ATP_synth_a_bact"/>
    <property type="match status" value="1"/>
</dbReference>
<keyword evidence="6 11" id="KW-0375">Hydrogen ion transport</keyword>
<dbReference type="GO" id="GO:0042777">
    <property type="term" value="P:proton motive force-driven plasma membrane ATP synthesis"/>
    <property type="evidence" value="ECO:0007669"/>
    <property type="project" value="TreeGrafter"/>
</dbReference>
<keyword evidence="4 11" id="KW-0138">CF(0)</keyword>
<organism evidence="13 14">
    <name type="scientific">Kouleothrix aurantiaca</name>
    <dbReference type="NCBI Taxonomy" id="186479"/>
    <lineage>
        <taxon>Bacteria</taxon>
        <taxon>Bacillati</taxon>
        <taxon>Chloroflexota</taxon>
        <taxon>Chloroflexia</taxon>
        <taxon>Chloroflexales</taxon>
        <taxon>Roseiflexineae</taxon>
        <taxon>Roseiflexaceae</taxon>
        <taxon>Kouleothrix</taxon>
    </lineage>
</organism>
<feature type="non-terminal residue" evidence="13">
    <location>
        <position position="318"/>
    </location>
</feature>
<comment type="caution">
    <text evidence="13">The sequence shown here is derived from an EMBL/GenBank/DDBJ whole genome shotgun (WGS) entry which is preliminary data.</text>
</comment>
<dbReference type="GO" id="GO:0005886">
    <property type="term" value="C:plasma membrane"/>
    <property type="evidence" value="ECO:0007669"/>
    <property type="project" value="UniProtKB-SubCell"/>
</dbReference>
<reference evidence="13 14" key="1">
    <citation type="submission" date="2015-09" db="EMBL/GenBank/DDBJ databases">
        <title>Draft genome sequence of Kouleothrix aurantiaca JCM 19913.</title>
        <authorList>
            <person name="Hemp J."/>
        </authorList>
    </citation>
    <scope>NUCLEOTIDE SEQUENCE [LARGE SCALE GENOMIC DNA]</scope>
    <source>
        <strain evidence="13 14">COM-B</strain>
    </source>
</reference>
<dbReference type="AlphaFoldDB" id="A0A0P9CW23"/>
<keyword evidence="3 11" id="KW-0813">Transport</keyword>
<evidence type="ECO:0000256" key="12">
    <source>
        <dbReference type="SAM" id="Phobius"/>
    </source>
</evidence>
<sequence length="318" mass="34394">MRNRILIVLGVTLVIGLALYFAGVKMTKADLAISAAAEPIFCLGGELEGEHCASGFPVTNSLIMTVLVDIVLLVTAWLATANMQLIPRGIQNVMEFMVEAFYNFSQSVDRKNVAKFFPICASIFFFVLYSNYLALIPGVGSIGVCHEEAHAAEGEAAPAEGAAAEAHVAPSAVFSGLPGYCENGKVIPALRAPSSDLNVTLAWALVAVFMVEFFGFQALGLNYLTKFFNFKEGAMGFIVGLLELISEFVRIIAFSFRLFGNIFAGEVVLGVMAFLFPYLLPLPFYGLEVFVAFMQAFIFSVLTLVFMSLATISHTGHD</sequence>
<feature type="transmembrane region" description="Helical" evidence="12">
    <location>
        <begin position="61"/>
        <end position="79"/>
    </location>
</feature>
<keyword evidence="9 12" id="KW-0472">Membrane</keyword>
<name>A0A0P9CW23_9CHLR</name>
<keyword evidence="8 11" id="KW-0406">Ion transport</keyword>
<comment type="subcellular location">
    <subcellularLocation>
        <location evidence="11">Cell membrane</location>
        <topology evidence="11">Multi-pass membrane protein</topology>
    </subcellularLocation>
    <subcellularLocation>
        <location evidence="1">Membrane</location>
        <topology evidence="1">Multi-pass membrane protein</topology>
    </subcellularLocation>
</comment>
<comment type="similarity">
    <text evidence="2 11">Belongs to the ATPase A chain family.</text>
</comment>
<dbReference type="InterPro" id="IPR000568">
    <property type="entry name" value="ATP_synth_F0_asu"/>
</dbReference>
<keyword evidence="10" id="KW-0066">ATP synthesis</keyword>
<proteinExistence type="inferred from homology"/>
<evidence type="ECO:0000256" key="6">
    <source>
        <dbReference type="ARBA" id="ARBA00022781"/>
    </source>
</evidence>
<evidence type="ECO:0000256" key="3">
    <source>
        <dbReference type="ARBA" id="ARBA00022448"/>
    </source>
</evidence>
<keyword evidence="14" id="KW-1185">Reference proteome</keyword>
<evidence type="ECO:0000256" key="4">
    <source>
        <dbReference type="ARBA" id="ARBA00022547"/>
    </source>
</evidence>
<dbReference type="PANTHER" id="PTHR42823:SF3">
    <property type="entry name" value="ATP SYNTHASE SUBUNIT A, CHLOROPLASTIC"/>
    <property type="match status" value="1"/>
</dbReference>
<dbReference type="SUPFAM" id="SSF81336">
    <property type="entry name" value="F1F0 ATP synthase subunit A"/>
    <property type="match status" value="1"/>
</dbReference>
<evidence type="ECO:0000256" key="8">
    <source>
        <dbReference type="ARBA" id="ARBA00023065"/>
    </source>
</evidence>
<keyword evidence="5 11" id="KW-0812">Transmembrane</keyword>
<dbReference type="Proteomes" id="UP000050509">
    <property type="component" value="Unassembled WGS sequence"/>
</dbReference>
<accession>A0A0P9CW23</accession>